<dbReference type="InterPro" id="IPR027484">
    <property type="entry name" value="PInositol-4-P-5-kinase_N"/>
</dbReference>
<reference evidence="24" key="1">
    <citation type="submission" date="2013-01" db="EMBL/GenBank/DDBJ databases">
        <title>Draft Genome Sequence of a Mulberry Tree, Morus notabilis C.K. Schneid.</title>
        <authorList>
            <person name="He N."/>
            <person name="Zhao S."/>
        </authorList>
    </citation>
    <scope>NUCLEOTIDE SEQUENCE</scope>
</reference>
<evidence type="ECO:0000256" key="19">
    <source>
        <dbReference type="PROSITE-ProRule" id="PRU00781"/>
    </source>
</evidence>
<organism evidence="23 24">
    <name type="scientific">Morus notabilis</name>
    <dbReference type="NCBI Taxonomy" id="981085"/>
    <lineage>
        <taxon>Eukaryota</taxon>
        <taxon>Viridiplantae</taxon>
        <taxon>Streptophyta</taxon>
        <taxon>Embryophyta</taxon>
        <taxon>Tracheophyta</taxon>
        <taxon>Spermatophyta</taxon>
        <taxon>Magnoliopsida</taxon>
        <taxon>eudicotyledons</taxon>
        <taxon>Gunneridae</taxon>
        <taxon>Pentapetalae</taxon>
        <taxon>rosids</taxon>
        <taxon>fabids</taxon>
        <taxon>Rosales</taxon>
        <taxon>Moraceae</taxon>
        <taxon>Moreae</taxon>
        <taxon>Morus</taxon>
    </lineage>
</organism>
<keyword evidence="8 19" id="KW-0418">Kinase</keyword>
<evidence type="ECO:0000256" key="9">
    <source>
        <dbReference type="ARBA" id="ARBA00022833"/>
    </source>
</evidence>
<dbReference type="GO" id="GO:0010256">
    <property type="term" value="P:endomembrane system organization"/>
    <property type="evidence" value="ECO:0007669"/>
    <property type="project" value="UniProtKB-ARBA"/>
</dbReference>
<keyword evidence="24" id="KW-1185">Reference proteome</keyword>
<dbReference type="eggNOG" id="KOG0230">
    <property type="taxonomic scope" value="Eukaryota"/>
</dbReference>
<dbReference type="OrthoDB" id="158357at2759"/>
<evidence type="ECO:0000256" key="1">
    <source>
        <dbReference type="ARBA" id="ARBA00004481"/>
    </source>
</evidence>
<dbReference type="GO" id="GO:0005524">
    <property type="term" value="F:ATP binding"/>
    <property type="evidence" value="ECO:0007669"/>
    <property type="project" value="UniProtKB-UniRule"/>
</dbReference>
<evidence type="ECO:0000256" key="6">
    <source>
        <dbReference type="ARBA" id="ARBA00022753"/>
    </source>
</evidence>
<dbReference type="FunFam" id="3.30.40.10:FF:000384">
    <property type="entry name" value="1-phosphatidylinositol-3-phosphate 5-kinase FAB1B"/>
    <property type="match status" value="1"/>
</dbReference>
<proteinExistence type="predicted"/>
<feature type="domain" description="FYVE-type" evidence="21">
    <location>
        <begin position="36"/>
        <end position="104"/>
    </location>
</feature>
<dbReference type="FunFam" id="3.30.800.10:FF:000006">
    <property type="entry name" value="1-phosphatidylinositol-3-phosphate 5-kinase FAB1B"/>
    <property type="match status" value="1"/>
</dbReference>
<keyword evidence="11" id="KW-0175">Coiled coil</keyword>
<dbReference type="GO" id="GO:0007033">
    <property type="term" value="P:vacuole organization"/>
    <property type="evidence" value="ECO:0007669"/>
    <property type="project" value="UniProtKB-ARBA"/>
</dbReference>
<keyword evidence="9" id="KW-0862">Zinc</keyword>
<dbReference type="SMART" id="SM00330">
    <property type="entry name" value="PIPKc"/>
    <property type="match status" value="1"/>
</dbReference>
<dbReference type="InterPro" id="IPR027409">
    <property type="entry name" value="GroEL-like_apical_dom_sf"/>
</dbReference>
<dbReference type="STRING" id="981085.W9R271"/>
<dbReference type="GO" id="GO:0008270">
    <property type="term" value="F:zinc ion binding"/>
    <property type="evidence" value="ECO:0007669"/>
    <property type="project" value="UniProtKB-KW"/>
</dbReference>
<evidence type="ECO:0000256" key="11">
    <source>
        <dbReference type="ARBA" id="ARBA00023054"/>
    </source>
</evidence>
<name>W9R271_9ROSA</name>
<dbReference type="GO" id="GO:0000285">
    <property type="term" value="F:1-phosphatidylinositol-3-phosphate 5-kinase activity"/>
    <property type="evidence" value="ECO:0007669"/>
    <property type="project" value="UniProtKB-EC"/>
</dbReference>
<dbReference type="PROSITE" id="PS50178">
    <property type="entry name" value="ZF_FYVE"/>
    <property type="match status" value="1"/>
</dbReference>
<keyword evidence="10 19" id="KW-0067">ATP-binding</keyword>
<evidence type="ECO:0000256" key="20">
    <source>
        <dbReference type="SAM" id="MobiDB-lite"/>
    </source>
</evidence>
<dbReference type="PROSITE" id="PS51455">
    <property type="entry name" value="PIPK"/>
    <property type="match status" value="1"/>
</dbReference>
<dbReference type="Gene3D" id="3.30.40.10">
    <property type="entry name" value="Zinc/RING finger domain, C3HC4 (zinc finger)"/>
    <property type="match status" value="1"/>
</dbReference>
<dbReference type="SUPFAM" id="SSF57903">
    <property type="entry name" value="FYVE/PHD zinc finger"/>
    <property type="match status" value="1"/>
</dbReference>
<evidence type="ECO:0000259" key="21">
    <source>
        <dbReference type="PROSITE" id="PS50178"/>
    </source>
</evidence>
<dbReference type="EMBL" id="KE344502">
    <property type="protein sequence ID" value="EXB64662.1"/>
    <property type="molecule type" value="Genomic_DNA"/>
</dbReference>
<evidence type="ECO:0000256" key="16">
    <source>
        <dbReference type="ARBA" id="ARBA00077675"/>
    </source>
</evidence>
<dbReference type="SMART" id="SM00064">
    <property type="entry name" value="FYVE"/>
    <property type="match status" value="1"/>
</dbReference>
<feature type="compositionally biased region" description="Polar residues" evidence="20">
    <location>
        <begin position="354"/>
        <end position="364"/>
    </location>
</feature>
<feature type="region of interest" description="Disordered" evidence="20">
    <location>
        <begin position="1812"/>
        <end position="1832"/>
    </location>
</feature>
<dbReference type="Gene3D" id="3.30.810.10">
    <property type="entry name" value="2-Layer Sandwich"/>
    <property type="match status" value="1"/>
</dbReference>
<evidence type="ECO:0000256" key="15">
    <source>
        <dbReference type="ARBA" id="ARBA00077223"/>
    </source>
</evidence>
<comment type="function">
    <text evidence="14">The PI(3,5)P2 regulatory complex regulates both the synthesis and turnover of phosphatidylinositol 3,5-bisphosphate (PtdIns(3,5)P2). Catalyzes the phosphorylation of phosphatidylinositol 3-phosphate on the fifth hydroxyl of the myo-inositol ring, to form phosphatidylinositol 3,5-bisphosphate. Plays an important role in maintenance of endomembrane homeostasis including endocytosis, vacuole formation, and vacuolar acidification processes. Required for development of viable pollen. Might mediate recycling of auxin transporters.</text>
</comment>
<dbReference type="KEGG" id="mnt:21400977"/>
<dbReference type="InterPro" id="IPR013083">
    <property type="entry name" value="Znf_RING/FYVE/PHD"/>
</dbReference>
<keyword evidence="12" id="KW-0472">Membrane</keyword>
<dbReference type="SUPFAM" id="SSF56104">
    <property type="entry name" value="SAICAR synthase-like"/>
    <property type="match status" value="1"/>
</dbReference>
<dbReference type="Proteomes" id="UP000030645">
    <property type="component" value="Unassembled WGS sequence"/>
</dbReference>
<keyword evidence="7 18" id="KW-0863">Zinc-finger</keyword>
<feature type="compositionally biased region" description="Basic and acidic residues" evidence="20">
    <location>
        <begin position="365"/>
        <end position="374"/>
    </location>
</feature>
<dbReference type="GO" id="GO:0009555">
    <property type="term" value="P:pollen development"/>
    <property type="evidence" value="ECO:0007669"/>
    <property type="project" value="UniProtKB-ARBA"/>
</dbReference>
<dbReference type="SUPFAM" id="SSF52029">
    <property type="entry name" value="GroEL apical domain-like"/>
    <property type="match status" value="1"/>
</dbReference>
<dbReference type="FunFam" id="3.30.810.10:FF:000001">
    <property type="entry name" value="1-phosphatidylinositol 3-phosphate 5-kinase FAB1"/>
    <property type="match status" value="1"/>
</dbReference>
<dbReference type="EC" id="2.7.1.150" evidence="2"/>
<feature type="domain" description="PIPK" evidence="22">
    <location>
        <begin position="1471"/>
        <end position="1799"/>
    </location>
</feature>
<evidence type="ECO:0000256" key="18">
    <source>
        <dbReference type="PROSITE-ProRule" id="PRU00091"/>
    </source>
</evidence>
<evidence type="ECO:0000256" key="2">
    <source>
        <dbReference type="ARBA" id="ARBA00012009"/>
    </source>
</evidence>
<evidence type="ECO:0000313" key="24">
    <source>
        <dbReference type="Proteomes" id="UP000030645"/>
    </source>
</evidence>
<dbReference type="FunFam" id="3.50.7.10:FF:000007">
    <property type="entry name" value="1-phosphatidylinositol 3-phosphate 5-kinase isoform X1"/>
    <property type="match status" value="1"/>
</dbReference>
<evidence type="ECO:0000256" key="14">
    <source>
        <dbReference type="ARBA" id="ARBA00057940"/>
    </source>
</evidence>
<accession>W9R271</accession>
<dbReference type="Gene3D" id="3.50.7.10">
    <property type="entry name" value="GroEL"/>
    <property type="match status" value="1"/>
</dbReference>
<evidence type="ECO:0000256" key="7">
    <source>
        <dbReference type="ARBA" id="ARBA00022771"/>
    </source>
</evidence>
<dbReference type="InterPro" id="IPR017455">
    <property type="entry name" value="Znf_FYVE-rel"/>
</dbReference>
<evidence type="ECO:0000256" key="4">
    <source>
        <dbReference type="ARBA" id="ARBA00022723"/>
    </source>
</evidence>
<gene>
    <name evidence="23" type="ORF">L484_017996</name>
</gene>
<dbReference type="PANTHER" id="PTHR45748">
    <property type="entry name" value="1-PHOSPHATIDYLINOSITOL 3-PHOSPHATE 5-KINASE-RELATED"/>
    <property type="match status" value="1"/>
</dbReference>
<dbReference type="GO" id="GO:0046854">
    <property type="term" value="P:phosphatidylinositol phosphate biosynthetic process"/>
    <property type="evidence" value="ECO:0007669"/>
    <property type="project" value="TreeGrafter"/>
</dbReference>
<evidence type="ECO:0000256" key="8">
    <source>
        <dbReference type="ARBA" id="ARBA00022777"/>
    </source>
</evidence>
<keyword evidence="6" id="KW-0967">Endosome</keyword>
<evidence type="ECO:0000256" key="10">
    <source>
        <dbReference type="ARBA" id="ARBA00022840"/>
    </source>
</evidence>
<dbReference type="CDD" id="cd15725">
    <property type="entry name" value="FYVE_PIKfyve_Fab1"/>
    <property type="match status" value="1"/>
</dbReference>
<dbReference type="InterPro" id="IPR011011">
    <property type="entry name" value="Znf_FYVE_PHD"/>
</dbReference>
<evidence type="ECO:0000256" key="17">
    <source>
        <dbReference type="ARBA" id="ARBA00081348"/>
    </source>
</evidence>
<dbReference type="Pfam" id="PF01504">
    <property type="entry name" value="PIP5K"/>
    <property type="match status" value="1"/>
</dbReference>
<evidence type="ECO:0000313" key="23">
    <source>
        <dbReference type="EMBL" id="EXB64662.1"/>
    </source>
</evidence>
<dbReference type="PANTHER" id="PTHR45748:SF7">
    <property type="entry name" value="1-PHOSPHATIDYLINOSITOL 3-PHOSPHATE 5-KINASE-RELATED"/>
    <property type="match status" value="1"/>
</dbReference>
<comment type="subunit">
    <text evidence="13">Component of the PI(3,5)P2 regulatory complex at least composed of ATG18, SAC/FIG4, FAB1 and VAC14.</text>
</comment>
<dbReference type="Gene3D" id="3.30.800.10">
    <property type="entry name" value="Phosphatidylinositol Phosphate Kinase II Beta"/>
    <property type="match status" value="1"/>
</dbReference>
<dbReference type="InterPro" id="IPR002498">
    <property type="entry name" value="PInositol-4-P-4/5-kinase_core"/>
</dbReference>
<dbReference type="InterPro" id="IPR044769">
    <property type="entry name" value="PIKfyve_PIPKc"/>
</dbReference>
<dbReference type="CDD" id="cd03334">
    <property type="entry name" value="Fab1_TCP"/>
    <property type="match status" value="1"/>
</dbReference>
<sequence>MDTTYKTFRQLVGVVSSWISWRSEPANVSRDFWMPDQSCRVCYECDSQFTLFNRRHHCRLCGRVFCGECTANSIPAPSGDDPGTSLLEERDKIRVCNYCYKQWEQGVVDNGTQVSKLGLSSSPSEFSLASTISSGTGNCSSITFASMPYSFGPYQESQCSSDLSPLTSSLVEANTNERSNMAPGRSNDLVTDIGVISSGQHGISMNRSEDGDYEYDMYRMDSEAMHFHSANSYYSPVDFEGMNNDERLHKLDPDSENIDSKSLSSSPIQYHSFESQRLERILQLGRKEDEHDMGYECETSSSLYPGRKVDAEPVDFESNGLLWLPPEPEDEDDEKETVLLDDDEDDAPGEWGYLQTSSSFGSGETRNRDRSTEEHKKAMKNVVDGHFRALVAQLLQVENLPVGEEDDNESWLEIITSLSWEAATLLKPDTSKSGGMDPGGYVKVKCIASGHRRESTVVKGVVCKKNVAHRRMPSNMKKARLLILGGALEYQRVTNHLSSFDTLLQQEMDHLKMAVSKIEAHQPDVLLVEKSVSRYAQEHLLSKDISLVLNIKRPLLERIARCTGAQIASSVDHLSSQKLGFCESFHVDRVMEDLGTSGQGGKKLVKTLMYFEGCPKPLGCTILLRGASGDELKKLKHVVQYGVFAAYHLAVETSFLADEGATLPELPLHSPITVALPDKVKRVDSSISTVLGFSGAHAGVDTKSGALHEPQRSNSVPTPDISSYISSAQSCNNCPTSLPTNTFSSFTDSATFHSAPTGQDVSDTHQKNIYSFYTYGEKNKSCSIEAQVVEPSPVNNGLTLMSNHLTVNNSGLLDAMSQHMLFPNDQGGITQNQVGSADKSLTLHEDGRSHVEEPRSLQVEVKEEFPPSPSDNQSILVSLSSRCVWKGTVCERSHLFRIKYYGSFDKPLGRFLRDHLFDQNYQCSSCEMPSEAHVHCYTHRQGSLTISVKKLPEILLPGEREEKIWMWHRCLRCPRVNGFPPATRRIVMSDAAWGLSFGKFLELSFSNHAAASRVASCGHSLHRDCLRFYGFGKMVACFRYASINVLSVYLPPPKLDFNYENQEWIQKETDKVVDRMELLFSEALNALSQIEEKRSNCGLRTPESRRQIVELEGILQKEKEEFEESLLKTLNKEAKKGQPLIDILEINRLRRQLLFQSYMWDHRLIYAASLDNHSFRDNLSRSISAHEGKSIPNSENVADVNVTIKPGKGYHSCDSFLVDAKVDKSSDYPVKFGSDADQSSTVFPEPNCEKEDGAHLTPSTNGCDQSELSESKVKVRRVLSEGEFPITTNLSETFEAAWTGENHTATGTLKEDTNTLSDSTIADSSASFGVTDKLNLDQADEHDEPKVVNSFYASSTKSPENLEDSISWLRMPFLNFYRSLNKNFFSSTQKLDPLGVYNPIYVSAFRESELQGGGRLLLPVGVNDTVIPVYDDEPASIISYALASPEYHLQVSDEGEMPKDGGDSMSSLFSDSNFRSFHSSEDTASEARRSFGSSEEGFLSFSGSRSLDPFSYAKALHARVSFGEDGPLGKVKYSVTCYYAKRFDALRRICCPSELDFIRSLSRCKKWGAQGGKSNVFFAKTLDDRFIIKQVTKTELESFIKFAPEYFKYLSESITTGSPTTGSPTCLARILGIYQVTSRHQKGGKESKMDVLVMENLLFGRNVTRLYDLKGSSRSRYNNDSSGRNKVLLDQNLIEAMPTSPIFLGTKAKRFLERAVWNDTAFLASIDVMDYSLLVGLDEEKHELVVGIIDFMRQYTWDKHLESWVKNSGILGGSRNSSPTVISPVQYKKRFRKAMTTYFLMVPDQWSPPPMFHSKSQSDLGEENLQGGTSVD</sequence>
<keyword evidence="5 19" id="KW-0547">Nucleotide-binding</keyword>
<evidence type="ECO:0000256" key="3">
    <source>
        <dbReference type="ARBA" id="ARBA00022679"/>
    </source>
</evidence>
<dbReference type="GO" id="GO:0010008">
    <property type="term" value="C:endosome membrane"/>
    <property type="evidence" value="ECO:0007669"/>
    <property type="project" value="UniProtKB-SubCell"/>
</dbReference>
<dbReference type="InterPro" id="IPR027483">
    <property type="entry name" value="PInositol-4-P-4/5-kinase_C_sf"/>
</dbReference>
<evidence type="ECO:0000256" key="5">
    <source>
        <dbReference type="ARBA" id="ARBA00022741"/>
    </source>
</evidence>
<dbReference type="Pfam" id="PF00118">
    <property type="entry name" value="Cpn60_TCP1"/>
    <property type="match status" value="1"/>
</dbReference>
<dbReference type="InterPro" id="IPR000306">
    <property type="entry name" value="Znf_FYVE"/>
</dbReference>
<dbReference type="CDD" id="cd17300">
    <property type="entry name" value="PIPKc_PIKfyve"/>
    <property type="match status" value="1"/>
</dbReference>
<comment type="subcellular location">
    <subcellularLocation>
        <location evidence="1">Endosome membrane</location>
        <topology evidence="1">Peripheral membrane protein</topology>
    </subcellularLocation>
</comment>
<keyword evidence="4" id="KW-0479">Metal-binding</keyword>
<evidence type="ECO:0000256" key="13">
    <source>
        <dbReference type="ARBA" id="ARBA00023464"/>
    </source>
</evidence>
<feature type="region of interest" description="Disordered" evidence="20">
    <location>
        <begin position="343"/>
        <end position="374"/>
    </location>
</feature>
<dbReference type="Pfam" id="PF01363">
    <property type="entry name" value="FYVE"/>
    <property type="match status" value="1"/>
</dbReference>
<evidence type="ECO:0000256" key="12">
    <source>
        <dbReference type="ARBA" id="ARBA00023136"/>
    </source>
</evidence>
<protein>
    <recommendedName>
        <fullName evidence="2">1-phosphatidylinositol-3-phosphate 5-kinase</fullName>
        <ecNumber evidence="2">2.7.1.150</ecNumber>
    </recommendedName>
    <alternativeName>
        <fullName evidence="16">FYVE finger-containing phosphoinositide kinase</fullName>
    </alternativeName>
    <alternativeName>
        <fullName evidence="17">PIKfyve</fullName>
    </alternativeName>
    <alternativeName>
        <fullName evidence="15">Phosphatidylinositol 3-phosphate 5-kinase type III</fullName>
    </alternativeName>
</protein>
<keyword evidence="3 19" id="KW-0808">Transferase</keyword>
<dbReference type="InterPro" id="IPR002423">
    <property type="entry name" value="Cpn60/GroEL/TCP-1"/>
</dbReference>
<evidence type="ECO:0000259" key="22">
    <source>
        <dbReference type="PROSITE" id="PS51455"/>
    </source>
</evidence>